<protein>
    <submittedName>
        <fullName evidence="3">Glycosyltransferase</fullName>
        <ecNumber evidence="3">2.4.-.-</ecNumber>
    </submittedName>
</protein>
<name>A0ABS9KI35_9BACT</name>
<evidence type="ECO:0000313" key="4">
    <source>
        <dbReference type="Proteomes" id="UP001165366"/>
    </source>
</evidence>
<accession>A0ABS9KI35</accession>
<keyword evidence="3" id="KW-0328">Glycosyltransferase</keyword>
<gene>
    <name evidence="3" type="ORF">L6773_18195</name>
</gene>
<evidence type="ECO:0000259" key="2">
    <source>
        <dbReference type="Pfam" id="PF13439"/>
    </source>
</evidence>
<dbReference type="InterPro" id="IPR028098">
    <property type="entry name" value="Glyco_trans_4-like_N"/>
</dbReference>
<feature type="domain" description="Glycosyl transferase family 1" evidence="1">
    <location>
        <begin position="183"/>
        <end position="345"/>
    </location>
</feature>
<evidence type="ECO:0000313" key="3">
    <source>
        <dbReference type="EMBL" id="MCG2590513.1"/>
    </source>
</evidence>
<dbReference type="PANTHER" id="PTHR45947">
    <property type="entry name" value="SULFOQUINOVOSYL TRANSFERASE SQD2"/>
    <property type="match status" value="1"/>
</dbReference>
<proteinExistence type="predicted"/>
<dbReference type="EMBL" id="JAKLWS010000034">
    <property type="protein sequence ID" value="MCG2590513.1"/>
    <property type="molecule type" value="Genomic_DNA"/>
</dbReference>
<dbReference type="PANTHER" id="PTHR45947:SF14">
    <property type="entry name" value="SLL1723 PROTEIN"/>
    <property type="match status" value="1"/>
</dbReference>
<comment type="caution">
    <text evidence="3">The sequence shown here is derived from an EMBL/GenBank/DDBJ whole genome shotgun (WGS) entry which is preliminary data.</text>
</comment>
<keyword evidence="4" id="KW-1185">Reference proteome</keyword>
<reference evidence="3" key="2">
    <citation type="submission" date="2024-05" db="EMBL/GenBank/DDBJ databases">
        <title>Rhodohalobacter halophilus gen. nov., sp. nov., a moderately halophilic member of the family Balneolaceae.</title>
        <authorList>
            <person name="Xia J."/>
        </authorList>
    </citation>
    <scope>NUCLEOTIDE SEQUENCE</scope>
    <source>
        <strain evidence="3">WB101</strain>
    </source>
</reference>
<dbReference type="GO" id="GO:0016757">
    <property type="term" value="F:glycosyltransferase activity"/>
    <property type="evidence" value="ECO:0007669"/>
    <property type="project" value="UniProtKB-KW"/>
</dbReference>
<dbReference type="Pfam" id="PF00534">
    <property type="entry name" value="Glycos_transf_1"/>
    <property type="match status" value="1"/>
</dbReference>
<reference evidence="3" key="1">
    <citation type="submission" date="2022-01" db="EMBL/GenBank/DDBJ databases">
        <authorList>
            <person name="Wang Y."/>
        </authorList>
    </citation>
    <scope>NUCLEOTIDE SEQUENCE</scope>
    <source>
        <strain evidence="3">WB101</strain>
    </source>
</reference>
<keyword evidence="3" id="KW-0808">Transferase</keyword>
<dbReference type="InterPro" id="IPR050194">
    <property type="entry name" value="Glycosyltransferase_grp1"/>
</dbReference>
<dbReference type="Pfam" id="PF13439">
    <property type="entry name" value="Glyco_transf_4"/>
    <property type="match status" value="1"/>
</dbReference>
<dbReference type="SUPFAM" id="SSF53756">
    <property type="entry name" value="UDP-Glycosyltransferase/glycogen phosphorylase"/>
    <property type="match status" value="1"/>
</dbReference>
<dbReference type="RefSeq" id="WP_237855934.1">
    <property type="nucleotide sequence ID" value="NZ_JAKLWS010000034.1"/>
</dbReference>
<feature type="domain" description="Glycosyltransferase subfamily 4-like N-terminal" evidence="2">
    <location>
        <begin position="77"/>
        <end position="175"/>
    </location>
</feature>
<evidence type="ECO:0000259" key="1">
    <source>
        <dbReference type="Pfam" id="PF00534"/>
    </source>
</evidence>
<organism evidence="3 4">
    <name type="scientific">Rhodohalobacter sulfatireducens</name>
    <dbReference type="NCBI Taxonomy" id="2911366"/>
    <lineage>
        <taxon>Bacteria</taxon>
        <taxon>Pseudomonadati</taxon>
        <taxon>Balneolota</taxon>
        <taxon>Balneolia</taxon>
        <taxon>Balneolales</taxon>
        <taxon>Balneolaceae</taxon>
        <taxon>Rhodohalobacter</taxon>
    </lineage>
</organism>
<sequence>MPEIILQKVLHYKTNFLNPSETFIARLVQNHVRYKPVALCYRERAFTEKLELCAVPKNGLESWINTAAFHTNMPLPFYDKTLKNLQPALIHAHFGYDAYKLTGLANKHEIPLITSFYGSDVSRLPSEFGWKRRYKKLAARGDHFIAATDFMKSQLTALGFPRNNISVVRFGLDLKKFQYHENSPAPQKIMMVGRMVEKKGFKYAIEAVSNLCKIGMNPQLNIYGYGPLEQSLKKYSEQLGIGRSVHFHGYQPIEKIMEAHNQHSIMLVPSTTASDGDMEGLPNTILEAMAKGTLVVASNHAAIPEAVIDQETGFLFDEKDVDGLTKTLKLIIEGEYDLNNIQRNALALVEKQYSVTRMVEEVENIYDSITA</sequence>
<dbReference type="Proteomes" id="UP001165366">
    <property type="component" value="Unassembled WGS sequence"/>
</dbReference>
<dbReference type="Gene3D" id="3.40.50.2000">
    <property type="entry name" value="Glycogen Phosphorylase B"/>
    <property type="match status" value="2"/>
</dbReference>
<dbReference type="InterPro" id="IPR001296">
    <property type="entry name" value="Glyco_trans_1"/>
</dbReference>
<dbReference type="EC" id="2.4.-.-" evidence="3"/>